<comment type="similarity">
    <text evidence="2">Belongs to the cytochrome c oxidase subunit 6B family.</text>
</comment>
<comment type="subcellular location">
    <subcellularLocation>
        <location evidence="1">Mitochondrion</location>
    </subcellularLocation>
</comment>
<dbReference type="GO" id="GO:0005739">
    <property type="term" value="C:mitochondrion"/>
    <property type="evidence" value="ECO:0007669"/>
    <property type="project" value="UniProtKB-SubCell"/>
</dbReference>
<evidence type="ECO:0000256" key="2">
    <source>
        <dbReference type="ARBA" id="ARBA00006425"/>
    </source>
</evidence>
<dbReference type="InterPro" id="IPR048281">
    <property type="entry name" value="COA6_fun"/>
</dbReference>
<reference evidence="7" key="1">
    <citation type="journal article" date="2018" name="Nat. Microbiol.">
        <title>Leveraging single-cell genomics to expand the fungal tree of life.</title>
        <authorList>
            <person name="Ahrendt S.R."/>
            <person name="Quandt C.A."/>
            <person name="Ciobanu D."/>
            <person name="Clum A."/>
            <person name="Salamov A."/>
            <person name="Andreopoulos B."/>
            <person name="Cheng J.F."/>
            <person name="Woyke T."/>
            <person name="Pelin A."/>
            <person name="Henrissat B."/>
            <person name="Reynolds N.K."/>
            <person name="Benny G.L."/>
            <person name="Smith M.E."/>
            <person name="James T.Y."/>
            <person name="Grigoriev I.V."/>
        </authorList>
    </citation>
    <scope>NUCLEOTIDE SEQUENCE [LARGE SCALE GENOMIC DNA]</scope>
    <source>
        <strain evidence="7">ATCC 52028</strain>
    </source>
</reference>
<keyword evidence="3" id="KW-0496">Mitochondrion</keyword>
<dbReference type="PANTHER" id="PTHR47677">
    <property type="entry name" value="CYTOCHROME C OXIDASE ASSEMBLY FACTOR 6"/>
    <property type="match status" value="1"/>
</dbReference>
<dbReference type="Proteomes" id="UP000274922">
    <property type="component" value="Unassembled WGS sequence"/>
</dbReference>
<dbReference type="Gene3D" id="1.10.10.140">
    <property type="entry name" value="Cytochrome c oxidase, subunit VIb"/>
    <property type="match status" value="1"/>
</dbReference>
<evidence type="ECO:0000313" key="7">
    <source>
        <dbReference type="Proteomes" id="UP000274922"/>
    </source>
</evidence>
<protein>
    <submittedName>
        <fullName evidence="6">Uncharacterized protein</fullName>
    </submittedName>
</protein>
<evidence type="ECO:0000313" key="6">
    <source>
        <dbReference type="EMBL" id="RKP00208.1"/>
    </source>
</evidence>
<feature type="region of interest" description="Disordered" evidence="5">
    <location>
        <begin position="118"/>
        <end position="143"/>
    </location>
</feature>
<dbReference type="EMBL" id="ML014229">
    <property type="protein sequence ID" value="RKP00208.1"/>
    <property type="molecule type" value="Genomic_DNA"/>
</dbReference>
<evidence type="ECO:0000256" key="3">
    <source>
        <dbReference type="ARBA" id="ARBA00023128"/>
    </source>
</evidence>
<evidence type="ECO:0000256" key="1">
    <source>
        <dbReference type="ARBA" id="ARBA00004173"/>
    </source>
</evidence>
<keyword evidence="7" id="KW-1185">Reference proteome</keyword>
<evidence type="ECO:0000256" key="5">
    <source>
        <dbReference type="SAM" id="MobiDB-lite"/>
    </source>
</evidence>
<sequence>MAPVPLPGAKPPSKEERQACWHARDRYFACLDQHQLWLQGLEPVDDHSVIGIDPTRPPIQPRAALSAAEADRLYPCMAMKQLFETACLPSWVVNFESYRVKHMQDAFLKDKIRREREAREKGQDDEAFWARVAEKGPEGAPTA</sequence>
<dbReference type="STRING" id="1555241.A0A4P9X517"/>
<name>A0A4P9X517_9FUNG</name>
<accession>A0A4P9X517</accession>
<proteinExistence type="inferred from homology"/>
<organism evidence="6 7">
    <name type="scientific">Caulochytrium protostelioides</name>
    <dbReference type="NCBI Taxonomy" id="1555241"/>
    <lineage>
        <taxon>Eukaryota</taxon>
        <taxon>Fungi</taxon>
        <taxon>Fungi incertae sedis</taxon>
        <taxon>Chytridiomycota</taxon>
        <taxon>Chytridiomycota incertae sedis</taxon>
        <taxon>Chytridiomycetes</taxon>
        <taxon>Caulochytriales</taxon>
        <taxon>Caulochytriaceae</taxon>
        <taxon>Caulochytrium</taxon>
    </lineage>
</organism>
<keyword evidence="4" id="KW-1015">Disulfide bond</keyword>
<dbReference type="AlphaFoldDB" id="A0A4P9X517"/>
<evidence type="ECO:0000256" key="4">
    <source>
        <dbReference type="ARBA" id="ARBA00023157"/>
    </source>
</evidence>
<dbReference type="InterPro" id="IPR036549">
    <property type="entry name" value="CX6/COA6-like_sf"/>
</dbReference>
<gene>
    <name evidence="6" type="ORF">CXG81DRAFT_13492</name>
</gene>
<dbReference type="OrthoDB" id="5545577at2759"/>
<dbReference type="PANTHER" id="PTHR47677:SF1">
    <property type="entry name" value="CYTOCHROME C OXIDASE ASSEMBLY FACTOR 6"/>
    <property type="match status" value="1"/>
</dbReference>
<dbReference type="Pfam" id="PF02297">
    <property type="entry name" value="COX6B"/>
    <property type="match status" value="1"/>
</dbReference>
<dbReference type="InterPro" id="IPR048280">
    <property type="entry name" value="COX6B-like"/>
</dbReference>